<dbReference type="GeneID" id="36580571"/>
<keyword evidence="5" id="KW-0833">Ubl conjugation pathway</keyword>
<feature type="compositionally biased region" description="Pro residues" evidence="7">
    <location>
        <begin position="67"/>
        <end position="78"/>
    </location>
</feature>
<evidence type="ECO:0000313" key="10">
    <source>
        <dbReference type="Proteomes" id="UP000235371"/>
    </source>
</evidence>
<gene>
    <name evidence="9" type="ORF">K444DRAFT_39621</name>
</gene>
<dbReference type="OrthoDB" id="10009520at2759"/>
<accession>A0A2J6T1P5</accession>
<dbReference type="GO" id="GO:0004842">
    <property type="term" value="F:ubiquitin-protein transferase activity"/>
    <property type="evidence" value="ECO:0007669"/>
    <property type="project" value="InterPro"/>
</dbReference>
<keyword evidence="6" id="KW-0862">Zinc</keyword>
<dbReference type="Proteomes" id="UP000235371">
    <property type="component" value="Unassembled WGS sequence"/>
</dbReference>
<dbReference type="PROSITE" id="PS51873">
    <property type="entry name" value="TRIAD"/>
    <property type="match status" value="1"/>
</dbReference>
<evidence type="ECO:0000256" key="3">
    <source>
        <dbReference type="ARBA" id="ARBA00022737"/>
    </source>
</evidence>
<evidence type="ECO:0000256" key="6">
    <source>
        <dbReference type="ARBA" id="ARBA00022833"/>
    </source>
</evidence>
<dbReference type="GO" id="GO:0016567">
    <property type="term" value="P:protein ubiquitination"/>
    <property type="evidence" value="ECO:0007669"/>
    <property type="project" value="InterPro"/>
</dbReference>
<evidence type="ECO:0000256" key="2">
    <source>
        <dbReference type="ARBA" id="ARBA00022723"/>
    </source>
</evidence>
<evidence type="ECO:0000256" key="1">
    <source>
        <dbReference type="ARBA" id="ARBA00022679"/>
    </source>
</evidence>
<evidence type="ECO:0000259" key="8">
    <source>
        <dbReference type="PROSITE" id="PS51873"/>
    </source>
</evidence>
<dbReference type="InterPro" id="IPR044066">
    <property type="entry name" value="TRIAD_supradom"/>
</dbReference>
<keyword evidence="1" id="KW-0808">Transferase</keyword>
<evidence type="ECO:0000256" key="4">
    <source>
        <dbReference type="ARBA" id="ARBA00022771"/>
    </source>
</evidence>
<dbReference type="InterPro" id="IPR031127">
    <property type="entry name" value="E3_UB_ligase_RBR"/>
</dbReference>
<keyword evidence="4" id="KW-0863">Zinc-finger</keyword>
<dbReference type="PANTHER" id="PTHR11685">
    <property type="entry name" value="RBR FAMILY RING FINGER AND IBR DOMAIN-CONTAINING"/>
    <property type="match status" value="1"/>
</dbReference>
<dbReference type="Gene3D" id="1.20.120.1750">
    <property type="match status" value="1"/>
</dbReference>
<keyword evidence="10" id="KW-1185">Reference proteome</keyword>
<dbReference type="AlphaFoldDB" id="A0A2J6T1P5"/>
<dbReference type="STRING" id="1095630.A0A2J6T1P5"/>
<dbReference type="InParanoid" id="A0A2J6T1P5"/>
<feature type="domain" description="RING-type" evidence="8">
    <location>
        <begin position="185"/>
        <end position="380"/>
    </location>
</feature>
<protein>
    <recommendedName>
        <fullName evidence="8">RING-type domain-containing protein</fullName>
    </recommendedName>
</protein>
<sequence length="571" mass="63949">MYHFQHGSRAFAPQEEQPNSPSSMANNQPRRPLAINDMLNHAAPPPSSRDTSYPNPAYQYIPQPSLTHPPPIQTPVPQPRHLYPPGTAYRPPFDSTFRHRIELPPPPPPETSEQRWDVDYYMSHPRGTVPPDHYPSQTLPELNFQNSQELATPTARPGVTWTCKTCVLYQCKRCTSGDFCAGCLKDWFLDACKNESKMPPKCCSIIPLSAVANLLNNAQIELYKAKYEEWATPDRIYCPIPTCSAFIPPRMYTKIRQRPATPYNDAGDTTTFPTPSPPHAFSNPKREIKSHVACPICGVSVCTKCRSLTHIGECPENDLDPALEEQLKKWKIKRCPKCRAGVRRMYGCSHIECRCGAHFCWECMLPINQCGIQGQCDDDASDAEPDYHVEEDDLDGNAGFYEGAGPDFGPEPYGHIIDAWGCQHIWSLVIPASPSTLERRDMECNRCFRIVQPSAKEAPPKPTLDEDTEMTGMSPPSPITFYGEPAWQCVSRHIVCTRCPKQPPASRNGDPSRLWTCDCGIQCLSCDRAEAMTKHANGEKLAKERKEKMDSLAWECRCGTVICGACKSESA</sequence>
<evidence type="ECO:0000256" key="7">
    <source>
        <dbReference type="SAM" id="MobiDB-lite"/>
    </source>
</evidence>
<keyword evidence="2" id="KW-0479">Metal-binding</keyword>
<feature type="region of interest" description="Disordered" evidence="7">
    <location>
        <begin position="456"/>
        <end position="475"/>
    </location>
</feature>
<proteinExistence type="predicted"/>
<dbReference type="EMBL" id="KZ613847">
    <property type="protein sequence ID" value="PMD56931.1"/>
    <property type="molecule type" value="Genomic_DNA"/>
</dbReference>
<dbReference type="RefSeq" id="XP_024733835.1">
    <property type="nucleotide sequence ID" value="XM_024872491.1"/>
</dbReference>
<keyword evidence="3" id="KW-0677">Repeat</keyword>
<reference evidence="9 10" key="1">
    <citation type="submission" date="2016-04" db="EMBL/GenBank/DDBJ databases">
        <title>A degradative enzymes factory behind the ericoid mycorrhizal symbiosis.</title>
        <authorList>
            <consortium name="DOE Joint Genome Institute"/>
            <person name="Martino E."/>
            <person name="Morin E."/>
            <person name="Grelet G."/>
            <person name="Kuo A."/>
            <person name="Kohler A."/>
            <person name="Daghino S."/>
            <person name="Barry K."/>
            <person name="Choi C."/>
            <person name="Cichocki N."/>
            <person name="Clum A."/>
            <person name="Copeland A."/>
            <person name="Hainaut M."/>
            <person name="Haridas S."/>
            <person name="Labutti K."/>
            <person name="Lindquist E."/>
            <person name="Lipzen A."/>
            <person name="Khouja H.-R."/>
            <person name="Murat C."/>
            <person name="Ohm R."/>
            <person name="Olson A."/>
            <person name="Spatafora J."/>
            <person name="Veneault-Fourrey C."/>
            <person name="Henrissat B."/>
            <person name="Grigoriev I."/>
            <person name="Martin F."/>
            <person name="Perotto S."/>
        </authorList>
    </citation>
    <scope>NUCLEOTIDE SEQUENCE [LARGE SCALE GENOMIC DNA]</scope>
    <source>
        <strain evidence="9 10">E</strain>
    </source>
</reference>
<dbReference type="SUPFAM" id="SSF57850">
    <property type="entry name" value="RING/U-box"/>
    <property type="match status" value="1"/>
</dbReference>
<dbReference type="GO" id="GO:0008270">
    <property type="term" value="F:zinc ion binding"/>
    <property type="evidence" value="ECO:0007669"/>
    <property type="project" value="UniProtKB-KW"/>
</dbReference>
<evidence type="ECO:0000313" key="9">
    <source>
        <dbReference type="EMBL" id="PMD56931.1"/>
    </source>
</evidence>
<feature type="region of interest" description="Disordered" evidence="7">
    <location>
        <begin position="1"/>
        <end position="85"/>
    </location>
</feature>
<name>A0A2J6T1P5_9HELO</name>
<organism evidence="9 10">
    <name type="scientific">Hyaloscypha bicolor E</name>
    <dbReference type="NCBI Taxonomy" id="1095630"/>
    <lineage>
        <taxon>Eukaryota</taxon>
        <taxon>Fungi</taxon>
        <taxon>Dikarya</taxon>
        <taxon>Ascomycota</taxon>
        <taxon>Pezizomycotina</taxon>
        <taxon>Leotiomycetes</taxon>
        <taxon>Helotiales</taxon>
        <taxon>Hyaloscyphaceae</taxon>
        <taxon>Hyaloscypha</taxon>
        <taxon>Hyaloscypha bicolor</taxon>
    </lineage>
</organism>
<feature type="compositionally biased region" description="Polar residues" evidence="7">
    <location>
        <begin position="16"/>
        <end position="29"/>
    </location>
</feature>
<evidence type="ECO:0000256" key="5">
    <source>
        <dbReference type="ARBA" id="ARBA00022786"/>
    </source>
</evidence>